<name>A0A8X6UPG9_TRICX</name>
<reference evidence="1" key="1">
    <citation type="submission" date="2020-08" db="EMBL/GenBank/DDBJ databases">
        <title>Multicomponent nature underlies the extraordinary mechanical properties of spider dragline silk.</title>
        <authorList>
            <person name="Kono N."/>
            <person name="Nakamura H."/>
            <person name="Mori M."/>
            <person name="Yoshida Y."/>
            <person name="Ohtoshi R."/>
            <person name="Malay A.D."/>
            <person name="Moran D.A.P."/>
            <person name="Tomita M."/>
            <person name="Numata K."/>
            <person name="Arakawa K."/>
        </authorList>
    </citation>
    <scope>NUCLEOTIDE SEQUENCE</scope>
</reference>
<dbReference type="AlphaFoldDB" id="A0A8X6UPG9"/>
<organism evidence="1 2">
    <name type="scientific">Trichonephila clavipes</name>
    <name type="common">Golden silk orbweaver</name>
    <name type="synonym">Nephila clavipes</name>
    <dbReference type="NCBI Taxonomy" id="2585209"/>
    <lineage>
        <taxon>Eukaryota</taxon>
        <taxon>Metazoa</taxon>
        <taxon>Ecdysozoa</taxon>
        <taxon>Arthropoda</taxon>
        <taxon>Chelicerata</taxon>
        <taxon>Arachnida</taxon>
        <taxon>Araneae</taxon>
        <taxon>Araneomorphae</taxon>
        <taxon>Entelegynae</taxon>
        <taxon>Araneoidea</taxon>
        <taxon>Nephilidae</taxon>
        <taxon>Trichonephila</taxon>
    </lineage>
</organism>
<evidence type="ECO:0000313" key="1">
    <source>
        <dbReference type="EMBL" id="GFX87211.1"/>
    </source>
</evidence>
<comment type="caution">
    <text evidence="1">The sequence shown here is derived from an EMBL/GenBank/DDBJ whole genome shotgun (WGS) entry which is preliminary data.</text>
</comment>
<dbReference type="EMBL" id="BMAU01021027">
    <property type="protein sequence ID" value="GFX87211.1"/>
    <property type="molecule type" value="Genomic_DNA"/>
</dbReference>
<sequence>MYEEGDAMMRQKTGQSIQNMTKLHMGLCLRTRTCWGISPSRRCLCVKRTSVTNARVESKRTSCLLRNGSAAQ</sequence>
<evidence type="ECO:0000313" key="2">
    <source>
        <dbReference type="Proteomes" id="UP000887159"/>
    </source>
</evidence>
<accession>A0A8X6UPG9</accession>
<proteinExistence type="predicted"/>
<protein>
    <submittedName>
        <fullName evidence="1">Uncharacterized protein</fullName>
    </submittedName>
</protein>
<keyword evidence="2" id="KW-1185">Reference proteome</keyword>
<gene>
    <name evidence="1" type="ORF">TNCV_3784671</name>
</gene>
<dbReference type="Proteomes" id="UP000887159">
    <property type="component" value="Unassembled WGS sequence"/>
</dbReference>